<dbReference type="EMBL" id="CP102173">
    <property type="protein sequence ID" value="UUP13434.1"/>
    <property type="molecule type" value="Genomic_DNA"/>
</dbReference>
<name>A0ABY5M8J5_9ACTN</name>
<dbReference type="PANTHER" id="PTHR34309">
    <property type="entry name" value="SLR1406 PROTEIN"/>
    <property type="match status" value="1"/>
</dbReference>
<dbReference type="SUPFAM" id="SSF143744">
    <property type="entry name" value="GlcG-like"/>
    <property type="match status" value="1"/>
</dbReference>
<dbReference type="Gene3D" id="3.30.450.150">
    <property type="entry name" value="Haem-degrading domain"/>
    <property type="match status" value="1"/>
</dbReference>
<dbReference type="Pfam" id="PF03928">
    <property type="entry name" value="HbpS-like"/>
    <property type="match status" value="1"/>
</dbReference>
<organism evidence="1 2">
    <name type="scientific">Aeromicrobium wangtongii</name>
    <dbReference type="NCBI Taxonomy" id="2969247"/>
    <lineage>
        <taxon>Bacteria</taxon>
        <taxon>Bacillati</taxon>
        <taxon>Actinomycetota</taxon>
        <taxon>Actinomycetes</taxon>
        <taxon>Propionibacteriales</taxon>
        <taxon>Nocardioidaceae</taxon>
        <taxon>Aeromicrobium</taxon>
    </lineage>
</organism>
<gene>
    <name evidence="1" type="ORF">NQV15_16525</name>
</gene>
<evidence type="ECO:0000313" key="2">
    <source>
        <dbReference type="Proteomes" id="UP001316184"/>
    </source>
</evidence>
<dbReference type="RefSeq" id="WP_232403493.1">
    <property type="nucleotide sequence ID" value="NZ_CP102173.1"/>
</dbReference>
<dbReference type="InterPro" id="IPR038084">
    <property type="entry name" value="PduO/GlcC-like_sf"/>
</dbReference>
<protein>
    <submittedName>
        <fullName evidence="1">Heme-binding protein</fullName>
    </submittedName>
</protein>
<dbReference type="InterPro" id="IPR005624">
    <property type="entry name" value="PduO/GlcC-like"/>
</dbReference>
<accession>A0ABY5M8J5</accession>
<dbReference type="InterPro" id="IPR052517">
    <property type="entry name" value="GlcG_carb_metab_protein"/>
</dbReference>
<dbReference type="PANTHER" id="PTHR34309:SF10">
    <property type="entry name" value="SLR1406 PROTEIN"/>
    <property type="match status" value="1"/>
</dbReference>
<proteinExistence type="predicted"/>
<reference evidence="1 2" key="1">
    <citation type="submission" date="2022-08" db="EMBL/GenBank/DDBJ databases">
        <title>novel species in genus Aeromicrobium.</title>
        <authorList>
            <person name="Ye L."/>
        </authorList>
    </citation>
    <scope>NUCLEOTIDE SEQUENCE [LARGE SCALE GENOMIC DNA]</scope>
    <source>
        <strain evidence="2">zg-Y1379</strain>
    </source>
</reference>
<sequence length="136" mass="13486">MTARLDRDAATAVADTALAEAASRGLRVSVAVVDERGHDLVVVRGDGAAWFTPGVARAKAATAAAMGRPTSDLADLREAHPELLDLLAGQVAHPLTTLPGGLPLMADGRCVGAVGVSGAHPDDDVACAATAAAAAS</sequence>
<dbReference type="Proteomes" id="UP001316184">
    <property type="component" value="Chromosome"/>
</dbReference>
<keyword evidence="2" id="KW-1185">Reference proteome</keyword>
<evidence type="ECO:0000313" key="1">
    <source>
        <dbReference type="EMBL" id="UUP13434.1"/>
    </source>
</evidence>